<proteinExistence type="predicted"/>
<organism evidence="2 3">
    <name type="scientific">Algoriphagus aestuariicola</name>
    <dbReference type="NCBI Taxonomy" id="1852016"/>
    <lineage>
        <taxon>Bacteria</taxon>
        <taxon>Pseudomonadati</taxon>
        <taxon>Bacteroidota</taxon>
        <taxon>Cytophagia</taxon>
        <taxon>Cytophagales</taxon>
        <taxon>Cyclobacteriaceae</taxon>
        <taxon>Algoriphagus</taxon>
    </lineage>
</organism>
<sequence>MKARFLYPTVFLAVSSMYFFMLSLQQGPESRIVGEWKEVSWEYEKVDSLIHRGPDYLLADHIGRLTDHIKSQIAKSLIVHEAEVWKFGTDETLQMLGDSLARETRWKLKGRGNILQISGADSQTEHYKIQELTPTRMVLHFNTDMQVRGIVKITFERINA</sequence>
<protein>
    <recommendedName>
        <fullName evidence="4">Lipocalin-like domain-containing protein</fullName>
    </recommendedName>
</protein>
<dbReference type="Proteomes" id="UP000664698">
    <property type="component" value="Unassembled WGS sequence"/>
</dbReference>
<evidence type="ECO:0008006" key="4">
    <source>
        <dbReference type="Google" id="ProtNLM"/>
    </source>
</evidence>
<keyword evidence="3" id="KW-1185">Reference proteome</keyword>
<name>A0ABS3BSK8_9BACT</name>
<evidence type="ECO:0000313" key="2">
    <source>
        <dbReference type="EMBL" id="MBN7801856.1"/>
    </source>
</evidence>
<dbReference type="EMBL" id="JAFKCW010000003">
    <property type="protein sequence ID" value="MBN7801856.1"/>
    <property type="molecule type" value="Genomic_DNA"/>
</dbReference>
<accession>A0ABS3BSK8</accession>
<reference evidence="2 3" key="1">
    <citation type="submission" date="2021-03" db="EMBL/GenBank/DDBJ databases">
        <title>novel species isolated from a fishpond in China.</title>
        <authorList>
            <person name="Lu H."/>
            <person name="Cai Z."/>
        </authorList>
    </citation>
    <scope>NUCLEOTIDE SEQUENCE [LARGE SCALE GENOMIC DNA]</scope>
    <source>
        <strain evidence="2 3">JCM 31546</strain>
    </source>
</reference>
<feature type="transmembrane region" description="Helical" evidence="1">
    <location>
        <begin position="6"/>
        <end position="24"/>
    </location>
</feature>
<keyword evidence="1" id="KW-1133">Transmembrane helix</keyword>
<evidence type="ECO:0000256" key="1">
    <source>
        <dbReference type="SAM" id="Phobius"/>
    </source>
</evidence>
<gene>
    <name evidence="2" type="ORF">J0A67_13360</name>
</gene>
<keyword evidence="1" id="KW-0812">Transmembrane</keyword>
<dbReference type="RefSeq" id="WP_206569868.1">
    <property type="nucleotide sequence ID" value="NZ_JAFKCW010000003.1"/>
</dbReference>
<keyword evidence="1" id="KW-0472">Membrane</keyword>
<comment type="caution">
    <text evidence="2">The sequence shown here is derived from an EMBL/GenBank/DDBJ whole genome shotgun (WGS) entry which is preliminary data.</text>
</comment>
<evidence type="ECO:0000313" key="3">
    <source>
        <dbReference type="Proteomes" id="UP000664698"/>
    </source>
</evidence>